<organism evidence="1 2">
    <name type="scientific">Cellulophaga baltica</name>
    <dbReference type="NCBI Taxonomy" id="76594"/>
    <lineage>
        <taxon>Bacteria</taxon>
        <taxon>Pseudomonadati</taxon>
        <taxon>Bacteroidota</taxon>
        <taxon>Flavobacteriia</taxon>
        <taxon>Flavobacteriales</taxon>
        <taxon>Flavobacteriaceae</taxon>
        <taxon>Cellulophaga</taxon>
    </lineage>
</organism>
<name>A0A1G7EAJ1_9FLAO</name>
<keyword evidence="2" id="KW-1185">Reference proteome</keyword>
<evidence type="ECO:0000313" key="1">
    <source>
        <dbReference type="EMBL" id="SDE60724.1"/>
    </source>
</evidence>
<evidence type="ECO:0000313" key="2">
    <source>
        <dbReference type="Proteomes" id="UP000182114"/>
    </source>
</evidence>
<proteinExistence type="predicted"/>
<dbReference type="RefSeq" id="WP_302846547.1">
    <property type="nucleotide sequence ID" value="NZ_FNBD01000002.1"/>
</dbReference>
<reference evidence="2" key="1">
    <citation type="submission" date="2016-10" db="EMBL/GenBank/DDBJ databases">
        <authorList>
            <person name="Varghese N."/>
            <person name="Submissions S."/>
        </authorList>
    </citation>
    <scope>NUCLEOTIDE SEQUENCE [LARGE SCALE GENOMIC DNA]</scope>
    <source>
        <strain evidence="2">DSM 24729</strain>
    </source>
</reference>
<gene>
    <name evidence="1" type="ORF">SAMN04487992_102206</name>
</gene>
<dbReference type="Proteomes" id="UP000182114">
    <property type="component" value="Unassembled WGS sequence"/>
</dbReference>
<accession>A0A1G7EAJ1</accession>
<protein>
    <submittedName>
        <fullName evidence="1">Uncharacterized protein</fullName>
    </submittedName>
</protein>
<dbReference type="EMBL" id="FNBD01000002">
    <property type="protein sequence ID" value="SDE60724.1"/>
    <property type="molecule type" value="Genomic_DNA"/>
</dbReference>
<dbReference type="AlphaFoldDB" id="A0A1G7EAJ1"/>
<sequence length="43" mass="5021">MKTILSEVLEVVKNWKHNEAKIGLKRSEMELMDGAFRWESNAT</sequence>